<dbReference type="AlphaFoldDB" id="A0A1N7NM41"/>
<dbReference type="EMBL" id="FTOJ01000008">
    <property type="protein sequence ID" value="SIS99426.1"/>
    <property type="molecule type" value="Genomic_DNA"/>
</dbReference>
<sequence length="61" mass="7054">MENLIKPLRIIALITMLLFLVVKFFIVNALLGKVFFIISVSCFALLLILFCSKLINKYYVK</sequence>
<keyword evidence="1" id="KW-0472">Membrane</keyword>
<keyword evidence="1" id="KW-0812">Transmembrane</keyword>
<evidence type="ECO:0000313" key="3">
    <source>
        <dbReference type="Proteomes" id="UP000186246"/>
    </source>
</evidence>
<proteinExistence type="predicted"/>
<organism evidence="2 3">
    <name type="scientific">Chryseobacterium piscicola</name>
    <dbReference type="NCBI Taxonomy" id="551459"/>
    <lineage>
        <taxon>Bacteria</taxon>
        <taxon>Pseudomonadati</taxon>
        <taxon>Bacteroidota</taxon>
        <taxon>Flavobacteriia</taxon>
        <taxon>Flavobacteriales</taxon>
        <taxon>Weeksellaceae</taxon>
        <taxon>Chryseobacterium group</taxon>
        <taxon>Chryseobacterium</taxon>
    </lineage>
</organism>
<accession>A0A1N7NM41</accession>
<evidence type="ECO:0000256" key="1">
    <source>
        <dbReference type="SAM" id="Phobius"/>
    </source>
</evidence>
<feature type="transmembrane region" description="Helical" evidence="1">
    <location>
        <begin position="7"/>
        <end position="28"/>
    </location>
</feature>
<name>A0A1N7NM41_9FLAO</name>
<protein>
    <submittedName>
        <fullName evidence="2">Uncharacterized protein</fullName>
    </submittedName>
</protein>
<feature type="transmembrane region" description="Helical" evidence="1">
    <location>
        <begin position="34"/>
        <end position="55"/>
    </location>
</feature>
<reference evidence="3" key="1">
    <citation type="submission" date="2017-01" db="EMBL/GenBank/DDBJ databases">
        <authorList>
            <person name="Varghese N."/>
            <person name="Submissions S."/>
        </authorList>
    </citation>
    <scope>NUCLEOTIDE SEQUENCE [LARGE SCALE GENOMIC DNA]</scope>
    <source>
        <strain evidence="3">DSM 21068</strain>
    </source>
</reference>
<evidence type="ECO:0000313" key="2">
    <source>
        <dbReference type="EMBL" id="SIS99426.1"/>
    </source>
</evidence>
<dbReference type="Proteomes" id="UP000186246">
    <property type="component" value="Unassembled WGS sequence"/>
</dbReference>
<keyword evidence="1" id="KW-1133">Transmembrane helix</keyword>
<gene>
    <name evidence="2" type="ORF">SAMN05421796_108149</name>
</gene>